<protein>
    <submittedName>
        <fullName evidence="1">Uncharacterized protein</fullName>
    </submittedName>
</protein>
<evidence type="ECO:0000313" key="2">
    <source>
        <dbReference type="Proteomes" id="UP000199251"/>
    </source>
</evidence>
<evidence type="ECO:0000313" key="1">
    <source>
        <dbReference type="EMBL" id="CQD11938.1"/>
    </source>
</evidence>
<dbReference type="Proteomes" id="UP000199251">
    <property type="component" value="Unassembled WGS sequence"/>
</dbReference>
<sequence>MPYRVKCPLVLVKNQAGLVDYHYGQPMPEGSFGPYIAWLSDEQREQFLAEGFVEEIAEPAEPVDVSDPLQDCLKALEQLGVELSAGAPTARTALRKGGYSFANGVVAQAIKARKAAVTAVRDSKNGE</sequence>
<dbReference type="AlphaFoldDB" id="A0A0E4H0A2"/>
<organism evidence="1 2">
    <name type="scientific">Mycobacterium lentiflavum</name>
    <dbReference type="NCBI Taxonomy" id="141349"/>
    <lineage>
        <taxon>Bacteria</taxon>
        <taxon>Bacillati</taxon>
        <taxon>Actinomycetota</taxon>
        <taxon>Actinomycetes</taxon>
        <taxon>Mycobacteriales</taxon>
        <taxon>Mycobacteriaceae</taxon>
        <taxon>Mycobacterium</taxon>
        <taxon>Mycobacterium simiae complex</taxon>
    </lineage>
</organism>
<dbReference type="EMBL" id="CTEE01000001">
    <property type="protein sequence ID" value="CQD11938.1"/>
    <property type="molecule type" value="Genomic_DNA"/>
</dbReference>
<dbReference type="OrthoDB" id="4737390at2"/>
<reference evidence="1 2" key="1">
    <citation type="submission" date="2015-03" db="EMBL/GenBank/DDBJ databases">
        <authorList>
            <person name="Urmite Genomes"/>
        </authorList>
    </citation>
    <scope>NUCLEOTIDE SEQUENCE [LARGE SCALE GENOMIC DNA]</scope>
    <source>
        <strain evidence="1 2">CSUR P1491</strain>
    </source>
</reference>
<proteinExistence type="predicted"/>
<dbReference type="STRING" id="141349.BN1232_02252"/>
<gene>
    <name evidence="1" type="ORF">BN1232_02252</name>
</gene>
<dbReference type="RefSeq" id="WP_090601412.1">
    <property type="nucleotide sequence ID" value="NZ_CTEE01000001.1"/>
</dbReference>
<accession>A0A0E4H0A2</accession>
<name>A0A0E4H0A2_MYCLN</name>